<proteinExistence type="predicted"/>
<protein>
    <submittedName>
        <fullName evidence="1">Uncharacterized protein</fullName>
    </submittedName>
</protein>
<dbReference type="Proteomes" id="UP001054252">
    <property type="component" value="Unassembled WGS sequence"/>
</dbReference>
<comment type="caution">
    <text evidence="1">The sequence shown here is derived from an EMBL/GenBank/DDBJ whole genome shotgun (WGS) entry which is preliminary data.</text>
</comment>
<name>A0AAV5K0B3_9ROSI</name>
<accession>A0AAV5K0B3</accession>
<evidence type="ECO:0000313" key="1">
    <source>
        <dbReference type="EMBL" id="GKV20378.1"/>
    </source>
</evidence>
<gene>
    <name evidence="1" type="ORF">SLEP1_g30514</name>
</gene>
<keyword evidence="2" id="KW-1185">Reference proteome</keyword>
<organism evidence="1 2">
    <name type="scientific">Rubroshorea leprosula</name>
    <dbReference type="NCBI Taxonomy" id="152421"/>
    <lineage>
        <taxon>Eukaryota</taxon>
        <taxon>Viridiplantae</taxon>
        <taxon>Streptophyta</taxon>
        <taxon>Embryophyta</taxon>
        <taxon>Tracheophyta</taxon>
        <taxon>Spermatophyta</taxon>
        <taxon>Magnoliopsida</taxon>
        <taxon>eudicotyledons</taxon>
        <taxon>Gunneridae</taxon>
        <taxon>Pentapetalae</taxon>
        <taxon>rosids</taxon>
        <taxon>malvids</taxon>
        <taxon>Malvales</taxon>
        <taxon>Dipterocarpaceae</taxon>
        <taxon>Rubroshorea</taxon>
    </lineage>
</organism>
<sequence length="86" mass="9667">MSSALPVQLYFLFFPPLNLRGSLFLSTTFPAVATVVSPLSLIRLHSADFIFVHSIMHNGISWGQFATLHNLVYMELEIEQAKLAME</sequence>
<evidence type="ECO:0000313" key="2">
    <source>
        <dbReference type="Proteomes" id="UP001054252"/>
    </source>
</evidence>
<reference evidence="1 2" key="1">
    <citation type="journal article" date="2021" name="Commun. Biol.">
        <title>The genome of Shorea leprosula (Dipterocarpaceae) highlights the ecological relevance of drought in aseasonal tropical rainforests.</title>
        <authorList>
            <person name="Ng K.K.S."/>
            <person name="Kobayashi M.J."/>
            <person name="Fawcett J.A."/>
            <person name="Hatakeyama M."/>
            <person name="Paape T."/>
            <person name="Ng C.H."/>
            <person name="Ang C.C."/>
            <person name="Tnah L.H."/>
            <person name="Lee C.T."/>
            <person name="Nishiyama T."/>
            <person name="Sese J."/>
            <person name="O'Brien M.J."/>
            <person name="Copetti D."/>
            <person name="Mohd Noor M.I."/>
            <person name="Ong R.C."/>
            <person name="Putra M."/>
            <person name="Sireger I.Z."/>
            <person name="Indrioko S."/>
            <person name="Kosugi Y."/>
            <person name="Izuno A."/>
            <person name="Isagi Y."/>
            <person name="Lee S.L."/>
            <person name="Shimizu K.K."/>
        </authorList>
    </citation>
    <scope>NUCLEOTIDE SEQUENCE [LARGE SCALE GENOMIC DNA]</scope>
    <source>
        <strain evidence="1">214</strain>
    </source>
</reference>
<dbReference type="EMBL" id="BPVZ01000055">
    <property type="protein sequence ID" value="GKV20378.1"/>
    <property type="molecule type" value="Genomic_DNA"/>
</dbReference>
<dbReference type="AlphaFoldDB" id="A0AAV5K0B3"/>